<sequence length="285" mass="32276">MLPEHEKNLIVTTSDTLKINLPNPAMIILIGLQESGKSTFANRHFAPVEILSMDEFRARMCNDPASQSNSSPARKQLFDTLRQRLQNRVTTVVDSTNLRSDHRAQLLAIAAESGTPTVTLVFTASAEWCRERIDNRARIIRDDVLTQNAKLLDQTLRDIDGEGHFAVFRLGNEQAESIRFEHALPDDPDPDRWFEVEQLRPRAWVFRHPADELRRHPAVLAEIRPTWDFIARVAADMALGARIASANTRARAQVGAELRVRLPHCLPIHLVACQTGWERTPPHAR</sequence>
<dbReference type="RefSeq" id="WP_209666965.1">
    <property type="nucleotide sequence ID" value="NZ_JAGGMS010000001.1"/>
</dbReference>
<dbReference type="SUPFAM" id="SSF52540">
    <property type="entry name" value="P-loop containing nucleoside triphosphate hydrolases"/>
    <property type="match status" value="1"/>
</dbReference>
<dbReference type="PANTHER" id="PTHR12435">
    <property type="match status" value="1"/>
</dbReference>
<dbReference type="Gene3D" id="3.40.50.300">
    <property type="entry name" value="P-loop containing nucleotide triphosphate hydrolases"/>
    <property type="match status" value="1"/>
</dbReference>
<gene>
    <name evidence="1" type="ORF">JOM49_005399</name>
</gene>
<dbReference type="EMBL" id="JAGGMS010000001">
    <property type="protein sequence ID" value="MBP2183873.1"/>
    <property type="molecule type" value="Genomic_DNA"/>
</dbReference>
<keyword evidence="2" id="KW-1185">Reference proteome</keyword>
<dbReference type="InterPro" id="IPR027417">
    <property type="entry name" value="P-loop_NTPase"/>
</dbReference>
<protein>
    <submittedName>
        <fullName evidence="1">Kinase</fullName>
    </submittedName>
</protein>
<dbReference type="GO" id="GO:0016301">
    <property type="term" value="F:kinase activity"/>
    <property type="evidence" value="ECO:0007669"/>
    <property type="project" value="UniProtKB-KW"/>
</dbReference>
<reference evidence="1 2" key="1">
    <citation type="submission" date="2021-03" db="EMBL/GenBank/DDBJ databases">
        <title>Sequencing the genomes of 1000 actinobacteria strains.</title>
        <authorList>
            <person name="Klenk H.-P."/>
        </authorList>
    </citation>
    <scope>NUCLEOTIDE SEQUENCE [LARGE SCALE GENOMIC DNA]</scope>
    <source>
        <strain evidence="1 2">DSM 45510</strain>
    </source>
</reference>
<dbReference type="Pfam" id="PF13671">
    <property type="entry name" value="AAA_33"/>
    <property type="match status" value="1"/>
</dbReference>
<proteinExistence type="predicted"/>
<comment type="caution">
    <text evidence="1">The sequence shown here is derived from an EMBL/GenBank/DDBJ whole genome shotgun (WGS) entry which is preliminary data.</text>
</comment>
<evidence type="ECO:0000313" key="2">
    <source>
        <dbReference type="Proteomes" id="UP000741013"/>
    </source>
</evidence>
<evidence type="ECO:0000313" key="1">
    <source>
        <dbReference type="EMBL" id="MBP2183873.1"/>
    </source>
</evidence>
<name>A0ABS4PWR6_9PSEU</name>
<keyword evidence="1" id="KW-0808">Transferase</keyword>
<dbReference type="Proteomes" id="UP000741013">
    <property type="component" value="Unassembled WGS sequence"/>
</dbReference>
<accession>A0ABS4PWR6</accession>
<organism evidence="1 2">
    <name type="scientific">Amycolatopsis magusensis</name>
    <dbReference type="NCBI Taxonomy" id="882444"/>
    <lineage>
        <taxon>Bacteria</taxon>
        <taxon>Bacillati</taxon>
        <taxon>Actinomycetota</taxon>
        <taxon>Actinomycetes</taxon>
        <taxon>Pseudonocardiales</taxon>
        <taxon>Pseudonocardiaceae</taxon>
        <taxon>Amycolatopsis</taxon>
    </lineage>
</organism>
<keyword evidence="1" id="KW-0418">Kinase</keyword>